<dbReference type="GO" id="GO:0003964">
    <property type="term" value="F:RNA-directed DNA polymerase activity"/>
    <property type="evidence" value="ECO:0007669"/>
    <property type="project" value="UniProtKB-KW"/>
</dbReference>
<organism evidence="2">
    <name type="scientific">Cladocopium goreaui</name>
    <dbReference type="NCBI Taxonomy" id="2562237"/>
    <lineage>
        <taxon>Eukaryota</taxon>
        <taxon>Sar</taxon>
        <taxon>Alveolata</taxon>
        <taxon>Dinophyceae</taxon>
        <taxon>Suessiales</taxon>
        <taxon>Symbiodiniaceae</taxon>
        <taxon>Cladocopium</taxon>
    </lineage>
</organism>
<evidence type="ECO:0000256" key="1">
    <source>
        <dbReference type="SAM" id="MobiDB-lite"/>
    </source>
</evidence>
<dbReference type="OrthoDB" id="6109416at2759"/>
<feature type="compositionally biased region" description="Basic and acidic residues" evidence="1">
    <location>
        <begin position="75"/>
        <end position="89"/>
    </location>
</feature>
<dbReference type="Gene3D" id="3.30.65.10">
    <property type="entry name" value="Bacterial Topoisomerase I, domain 1"/>
    <property type="match status" value="1"/>
</dbReference>
<comment type="caution">
    <text evidence="2">The sequence shown here is derived from an EMBL/GenBank/DDBJ whole genome shotgun (WGS) entry which is preliminary data.</text>
</comment>
<dbReference type="EMBL" id="CAMXCT030003427">
    <property type="protein sequence ID" value="CAL4791703.1"/>
    <property type="molecule type" value="Genomic_DNA"/>
</dbReference>
<feature type="region of interest" description="Disordered" evidence="1">
    <location>
        <begin position="654"/>
        <end position="683"/>
    </location>
</feature>
<feature type="region of interest" description="Disordered" evidence="1">
    <location>
        <begin position="506"/>
        <end position="553"/>
    </location>
</feature>
<feature type="compositionally biased region" description="Basic and acidic residues" evidence="1">
    <location>
        <begin position="1186"/>
        <end position="1200"/>
    </location>
</feature>
<accession>A0A9P1G987</accession>
<feature type="region of interest" description="Disordered" evidence="1">
    <location>
        <begin position="818"/>
        <end position="853"/>
    </location>
</feature>
<dbReference type="EMBL" id="CAMXCT020003427">
    <property type="protein sequence ID" value="CAL1157766.1"/>
    <property type="molecule type" value="Genomic_DNA"/>
</dbReference>
<keyword evidence="3" id="KW-0695">RNA-directed DNA polymerase</keyword>
<feature type="compositionally biased region" description="Acidic residues" evidence="1">
    <location>
        <begin position="837"/>
        <end position="853"/>
    </location>
</feature>
<evidence type="ECO:0000313" key="3">
    <source>
        <dbReference type="EMBL" id="CAL4791703.1"/>
    </source>
</evidence>
<keyword evidence="3" id="KW-0808">Transferase</keyword>
<name>A0A9P1G987_9DINO</name>
<keyword evidence="4" id="KW-1185">Reference proteome</keyword>
<dbReference type="AlphaFoldDB" id="A0A9P1G987"/>
<sequence>MTQYDTAFRTQCQRLAEAQSPLEGRAKAFWFLRKAGLSEDLRRQVVSTAGGIYDYAKLRSALVAIVPHVGVADHGSGEDRRGHHGDFRRGRSPGPRSSHKVHAVVEGEDDGRDEADSKMSDGDYDGDCGADDLELEAEVLLTAAARRRAEHSKNRGFHRSESPQAREKRIESMKQRMACAACRANGKLVYGHWHSDPACPYYGKSDGKGGSKQSGTKSVFVVTQEKDDEDTLSDDSDAAFLSHVILMSSSEKLRKASALMALSDTCCARTVAGEKWCKNVLEKLHEFGTAFYIIQDNQPFRFGDGPKVWAKYALVMPVQIKNARCPFLLRISVVQDDVPLLLSAKVLQQLGTVLDMGGQEYVFKALEASIKMKSTGTGHIGFELFSDHPDPTDLLRIDWEAFLETGEEVVFIERLEDCSTGHVFTLDPGPVHETRVKHVSFCDDVEWFRYEVGEDDDICVSAVVDPLSEAETDQPSPICERDGVHYHRSSQEAQRVGECLGEHDVYVSSGTGGDGGGEAESDLQECEAGQASSSAHSQLEEVQHGPVVRQDEDPRGHAYVHWGRDQLIVELEHYQVEARAYLKENPDAPQKQTVPLCPSCQVGMVVRKNPATLEPFYGCLAFPACRQTMAMEYASEPAAVVQRRAMRSKKAVVVDDTEEMDGEMRSRAASVPIPDDGDSEASWAPISEAGARSSASQSVRVSQEELLLLKEIREDEPFLELCESIFEEQIKRGDDALAENPLASQNSLKNVEKIMEENPVFVVNKDDDPMGDLDGPASGEITEYEPATIEHLREATGEEALYGRPEVQEAIAIFKQGGTTQDGMPYTDLTKERKPDEDDLDAPVDDSVGDVGPEEDMEVEIPREVGRTPVWNRIEDPPEDVKALGSKQGWHEDARGNKVHVAHRGYCFRTPMPKYQPNEVPYRTTWGFVGDKWVLFEDEVNWVQLDDCHSVFPGGPIPIVITIFKKRTRKQICEDSVPDCIKRQRTDKRENGAFLTLSRRKAQKAIDKEIPYHKIPPEQLEDFLKAEKKEWDSWIQYAKATDEEVSDFRSVLGALQWLSTQSRTSAVPMNVISWKTKSNKRILESSFAAETHAALMGYGNGHYLRVLMLEINCGSHAIQQPEGTDWYSQMKLVMATDCRSLFDCVSRVRGTGLALSQLSLSPPWPIKEPSGNPRSKGRSTLGIGSSDKDQVAENSVRDLH</sequence>
<evidence type="ECO:0000313" key="4">
    <source>
        <dbReference type="Proteomes" id="UP001152797"/>
    </source>
</evidence>
<feature type="region of interest" description="Disordered" evidence="1">
    <location>
        <begin position="1164"/>
        <end position="1200"/>
    </location>
</feature>
<dbReference type="EMBL" id="CAMXCT010003427">
    <property type="protein sequence ID" value="CAI4004391.1"/>
    <property type="molecule type" value="Genomic_DNA"/>
</dbReference>
<proteinExistence type="predicted"/>
<feature type="region of interest" description="Disordered" evidence="1">
    <location>
        <begin position="72"/>
        <end position="125"/>
    </location>
</feature>
<feature type="compositionally biased region" description="Basic and acidic residues" evidence="1">
    <location>
        <begin position="538"/>
        <end position="553"/>
    </location>
</feature>
<protein>
    <submittedName>
        <fullName evidence="3">Reverse transcriptase Ty1/copia-type domain-containing protein</fullName>
    </submittedName>
</protein>
<keyword evidence="3" id="KW-0548">Nucleotidyltransferase</keyword>
<dbReference type="Proteomes" id="UP001152797">
    <property type="component" value="Unassembled WGS sequence"/>
</dbReference>
<gene>
    <name evidence="2" type="ORF">C1SCF055_LOCUS30179</name>
</gene>
<evidence type="ECO:0000313" key="2">
    <source>
        <dbReference type="EMBL" id="CAI4004391.1"/>
    </source>
</evidence>
<reference evidence="2" key="1">
    <citation type="submission" date="2022-10" db="EMBL/GenBank/DDBJ databases">
        <authorList>
            <person name="Chen Y."/>
            <person name="Dougan E. K."/>
            <person name="Chan C."/>
            <person name="Rhodes N."/>
            <person name="Thang M."/>
        </authorList>
    </citation>
    <scope>NUCLEOTIDE SEQUENCE</scope>
</reference>
<reference evidence="3 4" key="2">
    <citation type="submission" date="2024-05" db="EMBL/GenBank/DDBJ databases">
        <authorList>
            <person name="Chen Y."/>
            <person name="Shah S."/>
            <person name="Dougan E. K."/>
            <person name="Thang M."/>
            <person name="Chan C."/>
        </authorList>
    </citation>
    <scope>NUCLEOTIDE SEQUENCE [LARGE SCALE GENOMIC DNA]</scope>
</reference>